<comment type="function">
    <text evidence="7">Involved in DNA repair and RecF pathway recombination.</text>
</comment>
<keyword evidence="11" id="KW-1185">Reference proteome</keyword>
<feature type="domain" description="DNA replication/recombination mediator RecO N-terminal" evidence="9">
    <location>
        <begin position="23"/>
        <end position="98"/>
    </location>
</feature>
<comment type="caution">
    <text evidence="10">The sequence shown here is derived from an EMBL/GenBank/DDBJ whole genome shotgun (WGS) entry which is preliminary data.</text>
</comment>
<dbReference type="NCBIfam" id="TIGR00613">
    <property type="entry name" value="reco"/>
    <property type="match status" value="1"/>
</dbReference>
<dbReference type="PANTHER" id="PTHR33991">
    <property type="entry name" value="DNA REPAIR PROTEIN RECO"/>
    <property type="match status" value="1"/>
</dbReference>
<proteinExistence type="inferred from homology"/>
<evidence type="ECO:0000256" key="2">
    <source>
        <dbReference type="ARBA" id="ARBA00021310"/>
    </source>
</evidence>
<evidence type="ECO:0000256" key="1">
    <source>
        <dbReference type="ARBA" id="ARBA00007452"/>
    </source>
</evidence>
<organism evidence="10 11">
    <name type="scientific">[Roseibacterium] beibuensis</name>
    <dbReference type="NCBI Taxonomy" id="1193142"/>
    <lineage>
        <taxon>Bacteria</taxon>
        <taxon>Pseudomonadati</taxon>
        <taxon>Pseudomonadota</taxon>
        <taxon>Alphaproteobacteria</taxon>
        <taxon>Rhodobacterales</taxon>
        <taxon>Roseobacteraceae</taxon>
        <taxon>Roseicyclus</taxon>
    </lineage>
</organism>
<dbReference type="InterPro" id="IPR042242">
    <property type="entry name" value="RecO_C"/>
</dbReference>
<accession>A0ABP9L9R4</accession>
<evidence type="ECO:0000256" key="8">
    <source>
        <dbReference type="SAM" id="MobiDB-lite"/>
    </source>
</evidence>
<feature type="compositionally biased region" description="Basic and acidic residues" evidence="8">
    <location>
        <begin position="12"/>
        <end position="21"/>
    </location>
</feature>
<keyword evidence="4 7" id="KW-0233">DNA recombination</keyword>
<dbReference type="EMBL" id="BAABHW010000002">
    <property type="protein sequence ID" value="GAA5074101.1"/>
    <property type="molecule type" value="Genomic_DNA"/>
</dbReference>
<evidence type="ECO:0000256" key="4">
    <source>
        <dbReference type="ARBA" id="ARBA00023172"/>
    </source>
</evidence>
<evidence type="ECO:0000313" key="10">
    <source>
        <dbReference type="EMBL" id="GAA5074101.1"/>
    </source>
</evidence>
<reference evidence="11" key="1">
    <citation type="journal article" date="2019" name="Int. J. Syst. Evol. Microbiol.">
        <title>The Global Catalogue of Microorganisms (GCM) 10K type strain sequencing project: providing services to taxonomists for standard genome sequencing and annotation.</title>
        <authorList>
            <consortium name="The Broad Institute Genomics Platform"/>
            <consortium name="The Broad Institute Genome Sequencing Center for Infectious Disease"/>
            <person name="Wu L."/>
            <person name="Ma J."/>
        </authorList>
    </citation>
    <scope>NUCLEOTIDE SEQUENCE [LARGE SCALE GENOMIC DNA]</scope>
    <source>
        <strain evidence="11">JCM 18015</strain>
    </source>
</reference>
<dbReference type="InterPro" id="IPR003717">
    <property type="entry name" value="RecO"/>
</dbReference>
<evidence type="ECO:0000256" key="6">
    <source>
        <dbReference type="ARBA" id="ARBA00033409"/>
    </source>
</evidence>
<evidence type="ECO:0000256" key="5">
    <source>
        <dbReference type="ARBA" id="ARBA00023204"/>
    </source>
</evidence>
<dbReference type="SUPFAM" id="SSF50249">
    <property type="entry name" value="Nucleic acid-binding proteins"/>
    <property type="match status" value="1"/>
</dbReference>
<dbReference type="PANTHER" id="PTHR33991:SF1">
    <property type="entry name" value="DNA REPAIR PROTEIN RECO"/>
    <property type="match status" value="1"/>
</dbReference>
<evidence type="ECO:0000256" key="7">
    <source>
        <dbReference type="HAMAP-Rule" id="MF_00201"/>
    </source>
</evidence>
<dbReference type="InterPro" id="IPR012340">
    <property type="entry name" value="NA-bd_OB-fold"/>
</dbReference>
<dbReference type="Proteomes" id="UP001499910">
    <property type="component" value="Unassembled WGS sequence"/>
</dbReference>
<dbReference type="Gene3D" id="2.40.50.140">
    <property type="entry name" value="Nucleic acid-binding proteins"/>
    <property type="match status" value="1"/>
</dbReference>
<protein>
    <recommendedName>
        <fullName evidence="2 7">DNA repair protein RecO</fullName>
    </recommendedName>
    <alternativeName>
        <fullName evidence="6 7">Recombination protein O</fullName>
    </alternativeName>
</protein>
<gene>
    <name evidence="7 10" type="primary">recO</name>
    <name evidence="10" type="ORF">GCM10023209_20860</name>
</gene>
<evidence type="ECO:0000313" key="11">
    <source>
        <dbReference type="Proteomes" id="UP001499910"/>
    </source>
</evidence>
<keyword evidence="5 7" id="KW-0234">DNA repair</keyword>
<evidence type="ECO:0000256" key="3">
    <source>
        <dbReference type="ARBA" id="ARBA00022763"/>
    </source>
</evidence>
<dbReference type="SUPFAM" id="SSF57863">
    <property type="entry name" value="ArfGap/RecO-like zinc finger"/>
    <property type="match status" value="1"/>
</dbReference>
<evidence type="ECO:0000259" key="9">
    <source>
        <dbReference type="Pfam" id="PF11967"/>
    </source>
</evidence>
<dbReference type="Pfam" id="PF11967">
    <property type="entry name" value="RecO_N"/>
    <property type="match status" value="1"/>
</dbReference>
<feature type="region of interest" description="Disordered" evidence="8">
    <location>
        <begin position="1"/>
        <end position="21"/>
    </location>
</feature>
<name>A0ABP9L9R4_9RHOB</name>
<dbReference type="Gene3D" id="1.20.1440.120">
    <property type="entry name" value="Recombination protein O, C-terminal domain"/>
    <property type="match status" value="1"/>
</dbReference>
<keyword evidence="3 7" id="KW-0227">DNA damage</keyword>
<dbReference type="InterPro" id="IPR022572">
    <property type="entry name" value="DNA_rep/recomb_RecO_N"/>
</dbReference>
<dbReference type="Pfam" id="PF02565">
    <property type="entry name" value="RecO_C"/>
    <property type="match status" value="1"/>
</dbReference>
<comment type="similarity">
    <text evidence="1 7">Belongs to the RecO family.</text>
</comment>
<dbReference type="InterPro" id="IPR037278">
    <property type="entry name" value="ARFGAP/RecO"/>
</dbReference>
<sequence>MRQTLPCAPAMDKPHAPPDSARMEWRADGILLTVRRHGESAAIIELFTEAHGRHLGVVPGGASRKLAPLLQPGAQLDATWRARLSDHIGSYKVELVTSRAADAMGDRLSLAGLGAVCALLSFCLPEREAHPALYARTAALLDGLGAERWAEAYLGWELALLDEMGFGLSLDACAVTGTNEDLAFISPRTGRAVSKEGAGDWADRLLPFPRCLSGGPVTGAGDLLDGLKTTGHFLAHHLAPSLGDKPLPAARQRLVDLLVRQAGGSING</sequence>
<dbReference type="HAMAP" id="MF_00201">
    <property type="entry name" value="RecO"/>
    <property type="match status" value="1"/>
</dbReference>